<sequence>MKPVPKLLNDFILNDSEYQACQTWLAEANEETIRHPLGNPELEMQRQRIKSLIAEYEQNWRHSGGP</sequence>
<dbReference type="Proteomes" id="UP000238701">
    <property type="component" value="Unassembled WGS sequence"/>
</dbReference>
<protein>
    <submittedName>
        <fullName evidence="1">Uncharacterized protein</fullName>
    </submittedName>
</protein>
<accession>A0A2U3KQH3</accession>
<organism evidence="1 2">
    <name type="scientific">Candidatus Sulfotelmatobacter kueseliae</name>
    <dbReference type="NCBI Taxonomy" id="2042962"/>
    <lineage>
        <taxon>Bacteria</taxon>
        <taxon>Pseudomonadati</taxon>
        <taxon>Acidobacteriota</taxon>
        <taxon>Terriglobia</taxon>
        <taxon>Terriglobales</taxon>
        <taxon>Candidatus Korobacteraceae</taxon>
        <taxon>Candidatus Sulfotelmatobacter</taxon>
    </lineage>
</organism>
<dbReference type="AlphaFoldDB" id="A0A2U3KQH3"/>
<name>A0A2U3KQH3_9BACT</name>
<dbReference type="EMBL" id="OMOD01000134">
    <property type="protein sequence ID" value="SPF41870.1"/>
    <property type="molecule type" value="Genomic_DNA"/>
</dbReference>
<evidence type="ECO:0000313" key="1">
    <source>
        <dbReference type="EMBL" id="SPF41870.1"/>
    </source>
</evidence>
<gene>
    <name evidence="1" type="ORF">SBA1_400015</name>
</gene>
<reference evidence="2" key="1">
    <citation type="submission" date="2018-02" db="EMBL/GenBank/DDBJ databases">
        <authorList>
            <person name="Hausmann B."/>
        </authorList>
    </citation>
    <scope>NUCLEOTIDE SEQUENCE [LARGE SCALE GENOMIC DNA]</scope>
    <source>
        <strain evidence="2">Peat soil MAG SbA1</strain>
    </source>
</reference>
<proteinExistence type="predicted"/>
<evidence type="ECO:0000313" key="2">
    <source>
        <dbReference type="Proteomes" id="UP000238701"/>
    </source>
</evidence>